<name>A0A1B6P6J0_SORBI</name>
<reference evidence="2 3" key="1">
    <citation type="journal article" date="2009" name="Nature">
        <title>The Sorghum bicolor genome and the diversification of grasses.</title>
        <authorList>
            <person name="Paterson A.H."/>
            <person name="Bowers J.E."/>
            <person name="Bruggmann R."/>
            <person name="Dubchak I."/>
            <person name="Grimwood J."/>
            <person name="Gundlach H."/>
            <person name="Haberer G."/>
            <person name="Hellsten U."/>
            <person name="Mitros T."/>
            <person name="Poliakov A."/>
            <person name="Schmutz J."/>
            <person name="Spannagl M."/>
            <person name="Tang H."/>
            <person name="Wang X."/>
            <person name="Wicker T."/>
            <person name="Bharti A.K."/>
            <person name="Chapman J."/>
            <person name="Feltus F.A."/>
            <person name="Gowik U."/>
            <person name="Grigoriev I.V."/>
            <person name="Lyons E."/>
            <person name="Maher C.A."/>
            <person name="Martis M."/>
            <person name="Narechania A."/>
            <person name="Otillar R.P."/>
            <person name="Penning B.W."/>
            <person name="Salamov A.A."/>
            <person name="Wang Y."/>
            <person name="Zhang L."/>
            <person name="Carpita N.C."/>
            <person name="Freeling M."/>
            <person name="Gingle A.R."/>
            <person name="Hash C.T."/>
            <person name="Keller B."/>
            <person name="Klein P."/>
            <person name="Kresovich S."/>
            <person name="McCann M.C."/>
            <person name="Ming R."/>
            <person name="Peterson D.G."/>
            <person name="Mehboob-ur-Rahman"/>
            <person name="Ware D."/>
            <person name="Westhoff P."/>
            <person name="Mayer K.F."/>
            <person name="Messing J."/>
            <person name="Rokhsar D.S."/>
        </authorList>
    </citation>
    <scope>NUCLEOTIDE SEQUENCE [LARGE SCALE GENOMIC DNA]</scope>
    <source>
        <strain evidence="3">cv. BTx623</strain>
    </source>
</reference>
<organism evidence="2 3">
    <name type="scientific">Sorghum bicolor</name>
    <name type="common">Sorghum</name>
    <name type="synonym">Sorghum vulgare</name>
    <dbReference type="NCBI Taxonomy" id="4558"/>
    <lineage>
        <taxon>Eukaryota</taxon>
        <taxon>Viridiplantae</taxon>
        <taxon>Streptophyta</taxon>
        <taxon>Embryophyta</taxon>
        <taxon>Tracheophyta</taxon>
        <taxon>Spermatophyta</taxon>
        <taxon>Magnoliopsida</taxon>
        <taxon>Liliopsida</taxon>
        <taxon>Poales</taxon>
        <taxon>Poaceae</taxon>
        <taxon>PACMAD clade</taxon>
        <taxon>Panicoideae</taxon>
        <taxon>Andropogonodae</taxon>
        <taxon>Andropogoneae</taxon>
        <taxon>Sorghinae</taxon>
        <taxon>Sorghum</taxon>
    </lineage>
</organism>
<gene>
    <name evidence="2" type="ORF">SORBI_3009G038000</name>
</gene>
<dbReference type="Proteomes" id="UP000000768">
    <property type="component" value="Chromosome 9"/>
</dbReference>
<evidence type="ECO:0000313" key="2">
    <source>
        <dbReference type="EMBL" id="KXG21265.1"/>
    </source>
</evidence>
<evidence type="ECO:0000256" key="1">
    <source>
        <dbReference type="SAM" id="MobiDB-lite"/>
    </source>
</evidence>
<dbReference type="InParanoid" id="A0A1B6P6J0"/>
<reference evidence="3" key="2">
    <citation type="journal article" date="2018" name="Plant J.">
        <title>The Sorghum bicolor reference genome: improved assembly, gene annotations, a transcriptome atlas, and signatures of genome organization.</title>
        <authorList>
            <person name="McCormick R.F."/>
            <person name="Truong S.K."/>
            <person name="Sreedasyam A."/>
            <person name="Jenkins J."/>
            <person name="Shu S."/>
            <person name="Sims D."/>
            <person name="Kennedy M."/>
            <person name="Amirebrahimi M."/>
            <person name="Weers B.D."/>
            <person name="McKinley B."/>
            <person name="Mattison A."/>
            <person name="Morishige D.T."/>
            <person name="Grimwood J."/>
            <person name="Schmutz J."/>
            <person name="Mullet J.E."/>
        </authorList>
    </citation>
    <scope>NUCLEOTIDE SEQUENCE [LARGE SCALE GENOMIC DNA]</scope>
    <source>
        <strain evidence="3">cv. BTx623</strain>
    </source>
</reference>
<sequence>MNRWGKNPAPAAPGRTAGGAGAGAGAGTAEVPVQKVNKIEFHNLISRPTFYAGGRPPRGVEDDINEKAERFIREKRLWFHRQKPGGPSSA</sequence>
<dbReference type="Gramene" id="KXG21265">
    <property type="protein sequence ID" value="KXG21265"/>
    <property type="gene ID" value="SORBI_3009G038000"/>
</dbReference>
<accession>A0A1B6P6J0</accession>
<feature type="region of interest" description="Disordered" evidence="1">
    <location>
        <begin position="1"/>
        <end position="28"/>
    </location>
</feature>
<evidence type="ECO:0000313" key="3">
    <source>
        <dbReference type="Proteomes" id="UP000000768"/>
    </source>
</evidence>
<keyword evidence="3" id="KW-1185">Reference proteome</keyword>
<protein>
    <submittedName>
        <fullName evidence="2">Uncharacterized protein</fullName>
    </submittedName>
</protein>
<dbReference type="EMBL" id="CM000768">
    <property type="protein sequence ID" value="KXG21265.1"/>
    <property type="molecule type" value="Genomic_DNA"/>
</dbReference>
<feature type="compositionally biased region" description="Gly residues" evidence="1">
    <location>
        <begin position="16"/>
        <end position="26"/>
    </location>
</feature>
<proteinExistence type="predicted"/>
<dbReference type="OMA" id="ETRLWFH"/>
<dbReference type="AlphaFoldDB" id="A0A1B6P6J0"/>